<evidence type="ECO:0000313" key="21">
    <source>
        <dbReference type="EMBL" id="AGH94805.1"/>
    </source>
</evidence>
<dbReference type="KEGG" id="bex:A11Q_585"/>
<evidence type="ECO:0000256" key="16">
    <source>
        <dbReference type="ARBA" id="ARBA00034000"/>
    </source>
</evidence>
<keyword evidence="13" id="KW-0472">Membrane</keyword>
<feature type="domain" description="Glycosyl transferase family 51" evidence="20">
    <location>
        <begin position="188"/>
        <end position="355"/>
    </location>
</feature>
<dbReference type="GO" id="GO:0030288">
    <property type="term" value="C:outer membrane-bounded periplasmic space"/>
    <property type="evidence" value="ECO:0007669"/>
    <property type="project" value="TreeGrafter"/>
</dbReference>
<dbReference type="HOGENOM" id="CLU_006354_2_7_7"/>
<accession>M4V8M1</accession>
<dbReference type="InterPro" id="IPR001460">
    <property type="entry name" value="PCN-bd_Tpept"/>
</dbReference>
<evidence type="ECO:0000256" key="17">
    <source>
        <dbReference type="ARBA" id="ARBA00049902"/>
    </source>
</evidence>
<protein>
    <submittedName>
        <fullName evidence="21">Penicillin-binding protein 1B</fullName>
    </submittedName>
</protein>
<dbReference type="EMBL" id="CP003537">
    <property type="protein sequence ID" value="AGH94805.1"/>
    <property type="molecule type" value="Genomic_DNA"/>
</dbReference>
<evidence type="ECO:0000256" key="2">
    <source>
        <dbReference type="ARBA" id="ARBA00004752"/>
    </source>
</evidence>
<dbReference type="FunFam" id="1.10.3810.10:FF:000001">
    <property type="entry name" value="Penicillin-binding protein 1A"/>
    <property type="match status" value="1"/>
</dbReference>
<dbReference type="GO" id="GO:0005886">
    <property type="term" value="C:plasma membrane"/>
    <property type="evidence" value="ECO:0007669"/>
    <property type="project" value="UniProtKB-SubCell"/>
</dbReference>
<dbReference type="Gene3D" id="1.10.3810.10">
    <property type="entry name" value="Biosynthetic peptidoglycan transglycosylase-like"/>
    <property type="match status" value="1"/>
</dbReference>
<dbReference type="InterPro" id="IPR001264">
    <property type="entry name" value="Glyco_trans_51"/>
</dbReference>
<dbReference type="SUPFAM" id="SSF53955">
    <property type="entry name" value="Lysozyme-like"/>
    <property type="match status" value="1"/>
</dbReference>
<dbReference type="InterPro" id="IPR050396">
    <property type="entry name" value="Glycosyltr_51/Transpeptidase"/>
</dbReference>
<dbReference type="PANTHER" id="PTHR32282">
    <property type="entry name" value="BINDING PROTEIN TRANSPEPTIDASE, PUTATIVE-RELATED"/>
    <property type="match status" value="1"/>
</dbReference>
<keyword evidence="8" id="KW-0328">Glycosyltransferase</keyword>
<name>M4V8M1_9BACT</name>
<dbReference type="PATRIC" id="fig|1184267.3.peg.595"/>
<organism evidence="21 22">
    <name type="scientific">Pseudobdellovibrio exovorus JSS</name>
    <dbReference type="NCBI Taxonomy" id="1184267"/>
    <lineage>
        <taxon>Bacteria</taxon>
        <taxon>Pseudomonadati</taxon>
        <taxon>Bdellovibrionota</taxon>
        <taxon>Bdellovibrionia</taxon>
        <taxon>Bdellovibrionales</taxon>
        <taxon>Pseudobdellovibrionaceae</taxon>
        <taxon>Pseudobdellovibrio</taxon>
    </lineage>
</organism>
<evidence type="ECO:0000256" key="12">
    <source>
        <dbReference type="ARBA" id="ARBA00022984"/>
    </source>
</evidence>
<feature type="domain" description="Penicillin-binding protein transpeptidase" evidence="19">
    <location>
        <begin position="451"/>
        <end position="694"/>
    </location>
</feature>
<feature type="coiled-coil region" evidence="18">
    <location>
        <begin position="415"/>
        <end position="442"/>
    </location>
</feature>
<evidence type="ECO:0000256" key="6">
    <source>
        <dbReference type="ARBA" id="ARBA00022645"/>
    </source>
</evidence>
<proteinExistence type="inferred from homology"/>
<dbReference type="InterPro" id="IPR036950">
    <property type="entry name" value="PBP_transglycosylase"/>
</dbReference>
<evidence type="ECO:0000259" key="19">
    <source>
        <dbReference type="Pfam" id="PF00905"/>
    </source>
</evidence>
<evidence type="ECO:0000256" key="11">
    <source>
        <dbReference type="ARBA" id="ARBA00022960"/>
    </source>
</evidence>
<evidence type="ECO:0000313" key="22">
    <source>
        <dbReference type="Proteomes" id="UP000012040"/>
    </source>
</evidence>
<keyword evidence="12" id="KW-0573">Peptidoglycan synthesis</keyword>
<comment type="similarity">
    <text evidence="3">In the C-terminal section; belongs to the transpeptidase family.</text>
</comment>
<keyword evidence="18" id="KW-0175">Coiled coil</keyword>
<evidence type="ECO:0000256" key="9">
    <source>
        <dbReference type="ARBA" id="ARBA00022679"/>
    </source>
</evidence>
<dbReference type="SUPFAM" id="SSF56601">
    <property type="entry name" value="beta-lactamase/transpeptidase-like"/>
    <property type="match status" value="1"/>
</dbReference>
<comment type="catalytic activity">
    <reaction evidence="16">
        <text>Preferential cleavage: (Ac)2-L-Lys-D-Ala-|-D-Ala. Also transpeptidation of peptidyl-alanyl moieties that are N-acyl substituents of D-alanine.</text>
        <dbReference type="EC" id="3.4.16.4"/>
    </reaction>
</comment>
<evidence type="ECO:0000256" key="3">
    <source>
        <dbReference type="ARBA" id="ARBA00007090"/>
    </source>
</evidence>
<evidence type="ECO:0000256" key="10">
    <source>
        <dbReference type="ARBA" id="ARBA00022801"/>
    </source>
</evidence>
<evidence type="ECO:0000256" key="1">
    <source>
        <dbReference type="ARBA" id="ARBA00004236"/>
    </source>
</evidence>
<dbReference type="PANTHER" id="PTHR32282:SF11">
    <property type="entry name" value="PENICILLIN-BINDING PROTEIN 1B"/>
    <property type="match status" value="1"/>
</dbReference>
<dbReference type="GO" id="GO:0071555">
    <property type="term" value="P:cell wall organization"/>
    <property type="evidence" value="ECO:0007669"/>
    <property type="project" value="UniProtKB-KW"/>
</dbReference>
<dbReference type="eggNOG" id="COG0744">
    <property type="taxonomic scope" value="Bacteria"/>
</dbReference>
<dbReference type="Pfam" id="PF00912">
    <property type="entry name" value="Transgly"/>
    <property type="match status" value="1"/>
</dbReference>
<keyword evidence="9" id="KW-0808">Transferase</keyword>
<dbReference type="GO" id="GO:0006508">
    <property type="term" value="P:proteolysis"/>
    <property type="evidence" value="ECO:0007669"/>
    <property type="project" value="UniProtKB-KW"/>
</dbReference>
<dbReference type="Gene3D" id="3.40.710.10">
    <property type="entry name" value="DD-peptidase/beta-lactamase superfamily"/>
    <property type="match status" value="1"/>
</dbReference>
<keyword evidence="5" id="KW-1003">Cell membrane</keyword>
<dbReference type="STRING" id="1184267.A11Q_585"/>
<reference evidence="21 22" key="1">
    <citation type="journal article" date="2013" name="ISME J.">
        <title>By their genes ye shall know them: genomic signatures of predatory bacteria.</title>
        <authorList>
            <person name="Pasternak Z."/>
            <person name="Pietrokovski S."/>
            <person name="Rotem O."/>
            <person name="Gophna U."/>
            <person name="Lurie-Weinberger M.N."/>
            <person name="Jurkevitch E."/>
        </authorList>
    </citation>
    <scope>NUCLEOTIDE SEQUENCE [LARGE SCALE GENOMIC DNA]</scope>
    <source>
        <strain evidence="21 22">JSS</strain>
    </source>
</reference>
<keyword evidence="22" id="KW-1185">Reference proteome</keyword>
<comment type="catalytic activity">
    <reaction evidence="17">
        <text>[GlcNAc-(1-&gt;4)-Mur2Ac(oyl-L-Ala-gamma-D-Glu-L-Lys-D-Ala-D-Ala)](n)-di-trans,octa-cis-undecaprenyl diphosphate + beta-D-GlcNAc-(1-&gt;4)-Mur2Ac(oyl-L-Ala-gamma-D-Glu-L-Lys-D-Ala-D-Ala)-di-trans,octa-cis-undecaprenyl diphosphate = [GlcNAc-(1-&gt;4)-Mur2Ac(oyl-L-Ala-gamma-D-Glu-L-Lys-D-Ala-D-Ala)](n+1)-di-trans,octa-cis-undecaprenyl diphosphate + di-trans,octa-cis-undecaprenyl diphosphate + H(+)</text>
        <dbReference type="Rhea" id="RHEA:23708"/>
        <dbReference type="Rhea" id="RHEA-COMP:9602"/>
        <dbReference type="Rhea" id="RHEA-COMP:9603"/>
        <dbReference type="ChEBI" id="CHEBI:15378"/>
        <dbReference type="ChEBI" id="CHEBI:58405"/>
        <dbReference type="ChEBI" id="CHEBI:60033"/>
        <dbReference type="ChEBI" id="CHEBI:78435"/>
        <dbReference type="EC" id="2.4.99.28"/>
    </reaction>
</comment>
<dbReference type="InterPro" id="IPR012338">
    <property type="entry name" value="Beta-lactam/transpept-like"/>
</dbReference>
<dbReference type="Gene3D" id="3.30.2060.10">
    <property type="entry name" value="Penicillin-binding protein 1b domain"/>
    <property type="match status" value="1"/>
</dbReference>
<evidence type="ECO:0000256" key="14">
    <source>
        <dbReference type="ARBA" id="ARBA00023268"/>
    </source>
</evidence>
<dbReference type="Proteomes" id="UP000012040">
    <property type="component" value="Chromosome"/>
</dbReference>
<evidence type="ECO:0000256" key="4">
    <source>
        <dbReference type="ARBA" id="ARBA00007739"/>
    </source>
</evidence>
<keyword evidence="14" id="KW-0511">Multifunctional enzyme</keyword>
<dbReference type="AlphaFoldDB" id="M4V8M1"/>
<dbReference type="GO" id="GO:0008360">
    <property type="term" value="P:regulation of cell shape"/>
    <property type="evidence" value="ECO:0007669"/>
    <property type="project" value="UniProtKB-KW"/>
</dbReference>
<evidence type="ECO:0000256" key="7">
    <source>
        <dbReference type="ARBA" id="ARBA00022670"/>
    </source>
</evidence>
<dbReference type="GO" id="GO:0009002">
    <property type="term" value="F:serine-type D-Ala-D-Ala carboxypeptidase activity"/>
    <property type="evidence" value="ECO:0007669"/>
    <property type="project" value="UniProtKB-EC"/>
</dbReference>
<keyword evidence="7" id="KW-0645">Protease</keyword>
<keyword evidence="11" id="KW-0133">Cell shape</keyword>
<evidence type="ECO:0000256" key="18">
    <source>
        <dbReference type="SAM" id="Coils"/>
    </source>
</evidence>
<sequence>MPLFLLQLKTIYNSMTRFLTCRHSVKSIFLSAVLLLLSSQSLAFSWPFNTDEFQKRLSAKDLAPSTRYFARGPSFLSGQKWDETQFNEQLKSQRYRIREPDQVLMAGDAQKVQLPHCKYVTQISDLNAGFTCWAWQTHTKETYLVVITDSQIIHSTWLFAGDKASQHWKASLDPVLIAQYKGAQPIMQIDLKISDIPVNCLNAVMAIEDSEFLQHSGVSYMGLTRSLIKNISKMRYAQGGSTITQQLVKNYFLTPEKTMSRKLKELYLAVKLESEWTKDQILETYLNIIYMGQSGAFQVLGFGAASQYYFNKPVQQLNLSECALMAAIVNNPGVYNPWRKDERATGRRSLVLDKMSELNLISEQEKNESKQAALPKRVPPVASETAPYFLEAARQQLKELGENVAPYNVYTSLDLEAQQVAQTSLQRNIERLEKSRAQLIKNKEKGLKLEGLVVSAENQTGLVTVLVGGQNYRQTQFNRALNGKRQIGSLIKPFVYLLALNNGANPLTEIVDEKFTWTYDKKNWSPQNYDRKFHGTVPMYHALKESLNIPAAKTAQEYGVQKLISLARDSGFTSPMEATPATSLGASTHYPIEVLNAYRSLANMGQVSKSSYLEKVTDYEGNSLYEYTPKFESLLDAKAVAVLVGMMKETMRSGTAESSVKLGWTFPSAGKTGTTSDNKDAWFTAFTPYQTEVVWLGYDQGISSNLTGGGAAVPIWIETMQKARSRWPDVDFKWPEGVEYREVPLFPKGAPTQLIFVQ</sequence>
<comment type="similarity">
    <text evidence="4">In the N-terminal section; belongs to the glycosyltransferase 51 family.</text>
</comment>
<keyword evidence="10" id="KW-0378">Hydrolase</keyword>
<dbReference type="UniPathway" id="UPA00219"/>
<dbReference type="GO" id="GO:0009252">
    <property type="term" value="P:peptidoglycan biosynthetic process"/>
    <property type="evidence" value="ECO:0007669"/>
    <property type="project" value="UniProtKB-UniPathway"/>
</dbReference>
<keyword evidence="15" id="KW-0961">Cell wall biogenesis/degradation</keyword>
<evidence type="ECO:0000256" key="5">
    <source>
        <dbReference type="ARBA" id="ARBA00022475"/>
    </source>
</evidence>
<gene>
    <name evidence="21" type="ORF">A11Q_585</name>
</gene>
<evidence type="ECO:0000256" key="13">
    <source>
        <dbReference type="ARBA" id="ARBA00023136"/>
    </source>
</evidence>
<keyword evidence="6" id="KW-0121">Carboxypeptidase</keyword>
<dbReference type="Pfam" id="PF00905">
    <property type="entry name" value="Transpeptidase"/>
    <property type="match status" value="1"/>
</dbReference>
<dbReference type="GO" id="GO:0008955">
    <property type="term" value="F:peptidoglycan glycosyltransferase activity"/>
    <property type="evidence" value="ECO:0007669"/>
    <property type="project" value="UniProtKB-EC"/>
</dbReference>
<dbReference type="InterPro" id="IPR023346">
    <property type="entry name" value="Lysozyme-like_dom_sf"/>
</dbReference>
<comment type="subcellular location">
    <subcellularLocation>
        <location evidence="1">Cell membrane</location>
    </subcellularLocation>
</comment>
<dbReference type="GO" id="GO:0008658">
    <property type="term" value="F:penicillin binding"/>
    <property type="evidence" value="ECO:0007669"/>
    <property type="project" value="InterPro"/>
</dbReference>
<comment type="pathway">
    <text evidence="2">Cell wall biogenesis; peptidoglycan biosynthesis.</text>
</comment>
<evidence type="ECO:0000256" key="15">
    <source>
        <dbReference type="ARBA" id="ARBA00023316"/>
    </source>
</evidence>
<evidence type="ECO:0000259" key="20">
    <source>
        <dbReference type="Pfam" id="PF00912"/>
    </source>
</evidence>
<evidence type="ECO:0000256" key="8">
    <source>
        <dbReference type="ARBA" id="ARBA00022676"/>
    </source>
</evidence>